<keyword evidence="1" id="KW-0812">Transmembrane</keyword>
<reference evidence="2 3" key="1">
    <citation type="submission" date="2017-04" db="EMBL/GenBank/DDBJ databases">
        <title>Comparative genome analysis of Subtercola boreus.</title>
        <authorList>
            <person name="Cho Y.-J."/>
            <person name="Cho A."/>
            <person name="Kim O.-S."/>
            <person name="Lee J.-I."/>
        </authorList>
    </citation>
    <scope>NUCLEOTIDE SEQUENCE [LARGE SCALE GENOMIC DNA]</scope>
    <source>
        <strain evidence="2 3">P27444</strain>
    </source>
</reference>
<dbReference type="EMBL" id="NBXA01000013">
    <property type="protein sequence ID" value="RFA14538.1"/>
    <property type="molecule type" value="Genomic_DNA"/>
</dbReference>
<sequence>MLITGIRILIEHAGGADLDVLGLLMVGIIAAVGVAWIVWASILIRRYGPVKSEARHASAKTKYF</sequence>
<evidence type="ECO:0000313" key="3">
    <source>
        <dbReference type="Proteomes" id="UP000256709"/>
    </source>
</evidence>
<keyword evidence="1" id="KW-0472">Membrane</keyword>
<keyword evidence="1" id="KW-1133">Transmembrane helix</keyword>
<comment type="caution">
    <text evidence="2">The sequence shown here is derived from an EMBL/GenBank/DDBJ whole genome shotgun (WGS) entry which is preliminary data.</text>
</comment>
<name>A0A3E0VYX4_9MICO</name>
<dbReference type="Proteomes" id="UP000256709">
    <property type="component" value="Unassembled WGS sequence"/>
</dbReference>
<evidence type="ECO:0000313" key="2">
    <source>
        <dbReference type="EMBL" id="RFA14538.1"/>
    </source>
</evidence>
<feature type="transmembrane region" description="Helical" evidence="1">
    <location>
        <begin position="20"/>
        <end position="44"/>
    </location>
</feature>
<proteinExistence type="predicted"/>
<organism evidence="2 3">
    <name type="scientific">Subtercola boreus</name>
    <dbReference type="NCBI Taxonomy" id="120213"/>
    <lineage>
        <taxon>Bacteria</taxon>
        <taxon>Bacillati</taxon>
        <taxon>Actinomycetota</taxon>
        <taxon>Actinomycetes</taxon>
        <taxon>Micrococcales</taxon>
        <taxon>Microbacteriaceae</taxon>
        <taxon>Subtercola</taxon>
    </lineage>
</organism>
<dbReference type="AlphaFoldDB" id="A0A3E0VYX4"/>
<evidence type="ECO:0000256" key="1">
    <source>
        <dbReference type="SAM" id="Phobius"/>
    </source>
</evidence>
<gene>
    <name evidence="2" type="ORF">B7R21_06225</name>
</gene>
<protein>
    <submittedName>
        <fullName evidence="2">Uncharacterized protein</fullName>
    </submittedName>
</protein>
<accession>A0A3E0VYX4</accession>